<evidence type="ECO:0000313" key="2">
    <source>
        <dbReference type="Proteomes" id="UP001434883"/>
    </source>
</evidence>
<comment type="caution">
    <text evidence="1">The sequence shown here is derived from an EMBL/GenBank/DDBJ whole genome shotgun (WGS) entry which is preliminary data.</text>
</comment>
<dbReference type="EMBL" id="JAHRIN010079225">
    <property type="protein sequence ID" value="MEQ2219405.1"/>
    <property type="molecule type" value="Genomic_DNA"/>
</dbReference>
<organism evidence="1 2">
    <name type="scientific">Xenoophorus captivus</name>
    <dbReference type="NCBI Taxonomy" id="1517983"/>
    <lineage>
        <taxon>Eukaryota</taxon>
        <taxon>Metazoa</taxon>
        <taxon>Chordata</taxon>
        <taxon>Craniata</taxon>
        <taxon>Vertebrata</taxon>
        <taxon>Euteleostomi</taxon>
        <taxon>Actinopterygii</taxon>
        <taxon>Neopterygii</taxon>
        <taxon>Teleostei</taxon>
        <taxon>Neoteleostei</taxon>
        <taxon>Acanthomorphata</taxon>
        <taxon>Ovalentaria</taxon>
        <taxon>Atherinomorphae</taxon>
        <taxon>Cyprinodontiformes</taxon>
        <taxon>Goodeidae</taxon>
        <taxon>Xenoophorus</taxon>
    </lineage>
</organism>
<sequence length="100" mass="11131">MEGYKMQIKVASSIEGPRTSAQLGPCSDCGSLASPAAHHQRGRRSILNVASRWRYERHVMIFTHAEFWSGEKYSKFGGNPTFQMKAAFTCLLVDGAEMMS</sequence>
<accession>A0ABV0SFS9</accession>
<keyword evidence="2" id="KW-1185">Reference proteome</keyword>
<gene>
    <name evidence="1" type="ORF">XENOCAPTIV_017316</name>
</gene>
<dbReference type="Proteomes" id="UP001434883">
    <property type="component" value="Unassembled WGS sequence"/>
</dbReference>
<reference evidence="1 2" key="1">
    <citation type="submission" date="2021-06" db="EMBL/GenBank/DDBJ databases">
        <authorList>
            <person name="Palmer J.M."/>
        </authorList>
    </citation>
    <scope>NUCLEOTIDE SEQUENCE [LARGE SCALE GENOMIC DNA]</scope>
    <source>
        <strain evidence="1 2">XC_2019</strain>
        <tissue evidence="1">Muscle</tissue>
    </source>
</reference>
<name>A0ABV0SFS9_9TELE</name>
<proteinExistence type="predicted"/>
<evidence type="ECO:0000313" key="1">
    <source>
        <dbReference type="EMBL" id="MEQ2219405.1"/>
    </source>
</evidence>
<protein>
    <submittedName>
        <fullName evidence="1">Uncharacterized protein</fullName>
    </submittedName>
</protein>